<dbReference type="Proteomes" id="UP000043699">
    <property type="component" value="Unassembled WGS sequence"/>
</dbReference>
<dbReference type="Pfam" id="PF02517">
    <property type="entry name" value="Rce1-like"/>
    <property type="match status" value="1"/>
</dbReference>
<gene>
    <name evidence="3" type="ORF">BN1080_02695</name>
</gene>
<keyword evidence="1" id="KW-0472">Membrane</keyword>
<feature type="transmembrane region" description="Helical" evidence="1">
    <location>
        <begin position="95"/>
        <end position="112"/>
    </location>
</feature>
<keyword evidence="1" id="KW-0812">Transmembrane</keyword>
<name>A0A098EQW3_9BACL</name>
<feature type="transmembrane region" description="Helical" evidence="1">
    <location>
        <begin position="187"/>
        <end position="208"/>
    </location>
</feature>
<dbReference type="OrthoDB" id="449657at2"/>
<keyword evidence="1" id="KW-1133">Transmembrane helix</keyword>
<evidence type="ECO:0000256" key="1">
    <source>
        <dbReference type="SAM" id="Phobius"/>
    </source>
</evidence>
<accession>A0A098EQW3</accession>
<keyword evidence="3" id="KW-0645">Protease</keyword>
<dbReference type="STRING" id="1499687.BN1080_02695"/>
<evidence type="ECO:0000259" key="2">
    <source>
        <dbReference type="Pfam" id="PF02517"/>
    </source>
</evidence>
<feature type="transmembrane region" description="Helical" evidence="1">
    <location>
        <begin position="57"/>
        <end position="75"/>
    </location>
</feature>
<proteinExistence type="predicted"/>
<dbReference type="GO" id="GO:0080120">
    <property type="term" value="P:CAAX-box protein maturation"/>
    <property type="evidence" value="ECO:0007669"/>
    <property type="project" value="UniProtKB-ARBA"/>
</dbReference>
<dbReference type="GO" id="GO:0004175">
    <property type="term" value="F:endopeptidase activity"/>
    <property type="evidence" value="ECO:0007669"/>
    <property type="project" value="UniProtKB-ARBA"/>
</dbReference>
<feature type="domain" description="CAAX prenyl protease 2/Lysostaphin resistance protein A-like" evidence="2">
    <location>
        <begin position="103"/>
        <end position="199"/>
    </location>
</feature>
<sequence>MKNAIRLIGPTIMIFIGLWFFENVVITFLLFYSWLLFVPMIDKAFPKEQLKLTKKSAMLGIISGLIFFLFIYGGLKWLHVYLLDIDSLRVLLLEWGFSGAGEIGLVLVLLLANPILEEVYWRGYMFNRLRQKGTAFSAIALTALFYTLYHLLSIIPIFAAGYSFAAVIPVLIAGLFWGFIRESTGSISATMIGHVLADLGIMCVYWFIIRG</sequence>
<dbReference type="GO" id="GO:0006508">
    <property type="term" value="P:proteolysis"/>
    <property type="evidence" value="ECO:0007669"/>
    <property type="project" value="UniProtKB-KW"/>
</dbReference>
<dbReference type="RefSeq" id="WP_052652583.1">
    <property type="nucleotide sequence ID" value="NZ_CCXS01000001.1"/>
</dbReference>
<reference evidence="3 4" key="1">
    <citation type="submission" date="2014-09" db="EMBL/GenBank/DDBJ databases">
        <authorList>
            <person name="Urmite Genomes Urmite Genomes"/>
        </authorList>
    </citation>
    <scope>NUCLEOTIDE SEQUENCE [LARGE SCALE GENOMIC DNA]</scope>
    <source>
        <strain evidence="3 4">ES2</strain>
    </source>
</reference>
<evidence type="ECO:0000313" key="3">
    <source>
        <dbReference type="EMBL" id="CEG23691.1"/>
    </source>
</evidence>
<evidence type="ECO:0000313" key="4">
    <source>
        <dbReference type="Proteomes" id="UP000043699"/>
    </source>
</evidence>
<feature type="transmembrane region" description="Helical" evidence="1">
    <location>
        <begin position="12"/>
        <end position="37"/>
    </location>
</feature>
<organism evidence="3 4">
    <name type="scientific">Planococcus massiliensis</name>
    <dbReference type="NCBI Taxonomy" id="1499687"/>
    <lineage>
        <taxon>Bacteria</taxon>
        <taxon>Bacillati</taxon>
        <taxon>Bacillota</taxon>
        <taxon>Bacilli</taxon>
        <taxon>Bacillales</taxon>
        <taxon>Caryophanaceae</taxon>
        <taxon>Planococcus</taxon>
    </lineage>
</organism>
<feature type="transmembrane region" description="Helical" evidence="1">
    <location>
        <begin position="158"/>
        <end position="180"/>
    </location>
</feature>
<keyword evidence="3" id="KW-0378">Hydrolase</keyword>
<dbReference type="AlphaFoldDB" id="A0A098EQW3"/>
<dbReference type="InterPro" id="IPR003675">
    <property type="entry name" value="Rce1/LyrA-like_dom"/>
</dbReference>
<dbReference type="EMBL" id="CCXS01000001">
    <property type="protein sequence ID" value="CEG23691.1"/>
    <property type="molecule type" value="Genomic_DNA"/>
</dbReference>
<feature type="transmembrane region" description="Helical" evidence="1">
    <location>
        <begin position="133"/>
        <end position="152"/>
    </location>
</feature>
<keyword evidence="4" id="KW-1185">Reference proteome</keyword>
<protein>
    <submittedName>
        <fullName evidence="3">CAAX amino terminal protease self-immunity</fullName>
    </submittedName>
</protein>